<dbReference type="Proteomes" id="UP001142592">
    <property type="component" value="Unassembled WGS sequence"/>
</dbReference>
<dbReference type="InterPro" id="IPR047589">
    <property type="entry name" value="DUF11_rpt"/>
</dbReference>
<dbReference type="NCBIfam" id="TIGR01451">
    <property type="entry name" value="B_ant_repeat"/>
    <property type="match status" value="1"/>
</dbReference>
<name>A0A9X3I9W8_9SPHI</name>
<reference evidence="2" key="1">
    <citation type="submission" date="2022-11" db="EMBL/GenBank/DDBJ databases">
        <authorList>
            <person name="Graham C."/>
            <person name="Newman J.D."/>
        </authorList>
    </citation>
    <scope>NUCLEOTIDE SEQUENCE</scope>
    <source>
        <strain evidence="2">DSM 19486</strain>
    </source>
</reference>
<keyword evidence="3" id="KW-1185">Reference proteome</keyword>
<organism evidence="2 3">
    <name type="scientific">Pedobacter agri</name>
    <dbReference type="NCBI Taxonomy" id="454586"/>
    <lineage>
        <taxon>Bacteria</taxon>
        <taxon>Pseudomonadati</taxon>
        <taxon>Bacteroidota</taxon>
        <taxon>Sphingobacteriia</taxon>
        <taxon>Sphingobacteriales</taxon>
        <taxon>Sphingobacteriaceae</taxon>
        <taxon>Pedobacter</taxon>
    </lineage>
</organism>
<accession>A0A9X3I9W8</accession>
<dbReference type="AlphaFoldDB" id="A0A9X3I9W8"/>
<comment type="caution">
    <text evidence="2">The sequence shown here is derived from an EMBL/GenBank/DDBJ whole genome shotgun (WGS) entry which is preliminary data.</text>
</comment>
<feature type="chain" id="PRO_5040742832" evidence="1">
    <location>
        <begin position="20"/>
        <end position="839"/>
    </location>
</feature>
<protein>
    <submittedName>
        <fullName evidence="2">DUF11 domain-containing protein</fullName>
    </submittedName>
</protein>
<sequence length="839" mass="90103">MKIVIAFVVTVLISHVAYSQQVPFTPRTSQKAPGNYKGKATYNLQGDFVMVGNTNLTLSVYNDNVDNSSSIMKYVDIDNDPNTFNSSSADLQFGTDAACTKIIFAGLYWTGRAHNDNDNSPNVFNVTKNGVTKSFNKRKVKLKGPNGGYQEVTAGTNDIYFPTSGNRVMYSAYADVTDYVIAQGIGNYTVADIAINEGTSDGTGFYGGWGMVVIYENPTKVWRDITVFDGNAFLLGSSSTALELPVTGFQAVKNGPVNIKMGMMAGEGDRNITGDYFKIRNAANNAWVTLNHTGNTGNNFFNSSIVTGGNARNPNLSNNTGIDVSMFNLANSGNSIISNNQVSTRFQYGSTQDTYSIFNIVFAVDAYIPEVQVFNANQSSVSNNDSVDPNQTIEFTSTIYNKGTEPISNGVVEIPLPHNVHYVSSNVTVGSGTSVVWSHPSGATDPNITPGGKLTWTVGNLIKPTDPNTILAQLKYRIRVTNDCTILTTGGACGLVINLDGTFKGTGTNSGIAINNGFVIGYNADCGNTPIRDPFQMNIVPSQAFIDNCPVGVNNGTKQFKAFCSSPGNAIQRSTITSAYPLGSKFYSVSPAVAGYTTSLISENFPVTNDGNPTAYYAVLEGMAAGCFLKLETLTEIVTTQPTVNNLNWCAGSPVAFNNQLSPAGAANGNQLYYFANANDTTPLSSVPNPTAAGTYNYFVAEGLTKNGTTCFGPKVPFRVDVYALPIITQNLAEDFFVCADDAKTISIQSNATTVVWEYFNTNTSSWSVLTANTFVDEVTPTGSEVKFTSPSIDRDQLKIRAKLTSSNSCTIYSKEVTIEVRLCNIITNPMLPAKIIKN</sequence>
<keyword evidence="1" id="KW-0732">Signal</keyword>
<evidence type="ECO:0000313" key="2">
    <source>
        <dbReference type="EMBL" id="MCX3266261.1"/>
    </source>
</evidence>
<dbReference type="EMBL" id="JAPJUH010000005">
    <property type="protein sequence ID" value="MCX3266261.1"/>
    <property type="molecule type" value="Genomic_DNA"/>
</dbReference>
<proteinExistence type="predicted"/>
<gene>
    <name evidence="2" type="ORF">OQZ29_15995</name>
</gene>
<dbReference type="RefSeq" id="WP_157259056.1">
    <property type="nucleotide sequence ID" value="NZ_JAPJUH010000005.1"/>
</dbReference>
<feature type="signal peptide" evidence="1">
    <location>
        <begin position="1"/>
        <end position="19"/>
    </location>
</feature>
<evidence type="ECO:0000256" key="1">
    <source>
        <dbReference type="SAM" id="SignalP"/>
    </source>
</evidence>
<evidence type="ECO:0000313" key="3">
    <source>
        <dbReference type="Proteomes" id="UP001142592"/>
    </source>
</evidence>